<accession>A0AAV5RTX9</accession>
<dbReference type="EMBL" id="BTGD01000003">
    <property type="protein sequence ID" value="GMM54567.1"/>
    <property type="molecule type" value="Genomic_DNA"/>
</dbReference>
<feature type="chain" id="PRO_5043316121" evidence="1">
    <location>
        <begin position="16"/>
        <end position="182"/>
    </location>
</feature>
<dbReference type="Proteomes" id="UP001377567">
    <property type="component" value="Unassembled WGS sequence"/>
</dbReference>
<evidence type="ECO:0000256" key="1">
    <source>
        <dbReference type="SAM" id="SignalP"/>
    </source>
</evidence>
<keyword evidence="1" id="KW-0732">Signal</keyword>
<keyword evidence="3" id="KW-1185">Reference proteome</keyword>
<reference evidence="2 3" key="1">
    <citation type="journal article" date="2023" name="Elife">
        <title>Identification of key yeast species and microbe-microbe interactions impacting larval growth of Drosophila in the wild.</title>
        <authorList>
            <person name="Mure A."/>
            <person name="Sugiura Y."/>
            <person name="Maeda R."/>
            <person name="Honda K."/>
            <person name="Sakurai N."/>
            <person name="Takahashi Y."/>
            <person name="Watada M."/>
            <person name="Katoh T."/>
            <person name="Gotoh A."/>
            <person name="Gotoh Y."/>
            <person name="Taniguchi I."/>
            <person name="Nakamura K."/>
            <person name="Hayashi T."/>
            <person name="Katayama T."/>
            <person name="Uemura T."/>
            <person name="Hattori Y."/>
        </authorList>
    </citation>
    <scope>NUCLEOTIDE SEQUENCE [LARGE SCALE GENOMIC DNA]</scope>
    <source>
        <strain evidence="2 3">KH-74</strain>
    </source>
</reference>
<evidence type="ECO:0000313" key="3">
    <source>
        <dbReference type="Proteomes" id="UP001377567"/>
    </source>
</evidence>
<comment type="caution">
    <text evidence="2">The sequence shown here is derived from an EMBL/GenBank/DDBJ whole genome shotgun (WGS) entry which is preliminary data.</text>
</comment>
<gene>
    <name evidence="2" type="ORF">DAKH74_011830</name>
</gene>
<name>A0AAV5RTX9_MAUHU</name>
<protein>
    <submittedName>
        <fullName evidence="2">Uncharacterized protein</fullName>
    </submittedName>
</protein>
<feature type="signal peptide" evidence="1">
    <location>
        <begin position="1"/>
        <end position="15"/>
    </location>
</feature>
<proteinExistence type="predicted"/>
<dbReference type="AlphaFoldDB" id="A0AAV5RTX9"/>
<evidence type="ECO:0000313" key="2">
    <source>
        <dbReference type="EMBL" id="GMM54567.1"/>
    </source>
</evidence>
<sequence length="182" mass="18869">MRLLLLLVFLGLTAANTETFQVQLPGESEPLAADVALHGVPVPIAPDTHPVAVHLSNLTAEATPVTISVGSGVSAPLFPALSRRLGLKVCWTAAVPVAVVPGSLRVWRHSDTETRVQFAVVREAVRPERAVDAVLNVSLSPLWLGVVPGELLPVLGAVGAVVAAVSVALWRCGGVCALFSGL</sequence>
<organism evidence="2 3">
    <name type="scientific">Maudiozyma humilis</name>
    <name type="common">Sour dough yeast</name>
    <name type="synonym">Kazachstania humilis</name>
    <dbReference type="NCBI Taxonomy" id="51915"/>
    <lineage>
        <taxon>Eukaryota</taxon>
        <taxon>Fungi</taxon>
        <taxon>Dikarya</taxon>
        <taxon>Ascomycota</taxon>
        <taxon>Saccharomycotina</taxon>
        <taxon>Saccharomycetes</taxon>
        <taxon>Saccharomycetales</taxon>
        <taxon>Saccharomycetaceae</taxon>
        <taxon>Maudiozyma</taxon>
    </lineage>
</organism>